<feature type="domain" description="ABC transporter" evidence="3">
    <location>
        <begin position="2"/>
        <end position="202"/>
    </location>
</feature>
<dbReference type="PROSITE" id="PS50893">
    <property type="entry name" value="ABC_TRANSPORTER_2"/>
    <property type="match status" value="1"/>
</dbReference>
<evidence type="ECO:0000256" key="2">
    <source>
        <dbReference type="ARBA" id="ARBA00022840"/>
    </source>
</evidence>
<evidence type="ECO:0000313" key="7">
    <source>
        <dbReference type="Proteomes" id="UP000247523"/>
    </source>
</evidence>
<dbReference type="OrthoDB" id="9802264at2"/>
<dbReference type="PROSITE" id="PS00211">
    <property type="entry name" value="ABC_TRANSPORTER_1"/>
    <property type="match status" value="1"/>
</dbReference>
<evidence type="ECO:0000313" key="5">
    <source>
        <dbReference type="EMBL" id="RDY32710.1"/>
    </source>
</evidence>
<comment type="caution">
    <text evidence="4">The sequence shown here is derived from an EMBL/GenBank/DDBJ whole genome shotgun (WGS) entry which is preliminary data.</text>
</comment>
<organism evidence="4 7">
    <name type="scientific">Lachnotalea glycerini</name>
    <dbReference type="NCBI Taxonomy" id="1763509"/>
    <lineage>
        <taxon>Bacteria</taxon>
        <taxon>Bacillati</taxon>
        <taxon>Bacillota</taxon>
        <taxon>Clostridia</taxon>
        <taxon>Lachnospirales</taxon>
        <taxon>Lachnospiraceae</taxon>
        <taxon>Lachnotalea</taxon>
    </lineage>
</organism>
<evidence type="ECO:0000259" key="3">
    <source>
        <dbReference type="PROSITE" id="PS50893"/>
    </source>
</evidence>
<dbReference type="GO" id="GO:0016887">
    <property type="term" value="F:ATP hydrolysis activity"/>
    <property type="evidence" value="ECO:0007669"/>
    <property type="project" value="InterPro"/>
</dbReference>
<reference evidence="5 6" key="1">
    <citation type="journal article" date="2017" name="Genome Announc.">
        <title>Draft Genome Sequence of a Sporulating and Motile Strain of Lachnotalea glycerini Isolated from Water in Quebec City, Canada.</title>
        <authorList>
            <person name="Maheux A.F."/>
            <person name="Boudreau D.K."/>
            <person name="Berube E."/>
            <person name="Boissinot M."/>
            <person name="Raymond F."/>
            <person name="Brodeur S."/>
            <person name="Corbeil J."/>
            <person name="Isabel S."/>
            <person name="Omar R.F."/>
            <person name="Bergeron M.G."/>
        </authorList>
    </citation>
    <scope>NUCLEOTIDE SEQUENCE [LARGE SCALE GENOMIC DNA]</scope>
    <source>
        <strain evidence="5 6">CCRI-19302</strain>
    </source>
</reference>
<keyword evidence="1" id="KW-0547">Nucleotide-binding</keyword>
<dbReference type="Proteomes" id="UP000216411">
    <property type="component" value="Unassembled WGS sequence"/>
</dbReference>
<dbReference type="InterPro" id="IPR017871">
    <property type="entry name" value="ABC_transporter-like_CS"/>
</dbReference>
<name>A0A255IJG4_9FIRM</name>
<dbReference type="RefSeq" id="WP_094377429.1">
    <property type="nucleotide sequence ID" value="NZ_NOKA02000002.1"/>
</dbReference>
<dbReference type="Pfam" id="PF00005">
    <property type="entry name" value="ABC_tran"/>
    <property type="match status" value="1"/>
</dbReference>
<proteinExistence type="predicted"/>
<dbReference type="AlphaFoldDB" id="A0A255IJG4"/>
<dbReference type="InterPro" id="IPR003439">
    <property type="entry name" value="ABC_transporter-like_ATP-bd"/>
</dbReference>
<keyword evidence="2 4" id="KW-0067">ATP-binding</keyword>
<dbReference type="SMART" id="SM00382">
    <property type="entry name" value="AAA"/>
    <property type="match status" value="1"/>
</dbReference>
<gene>
    <name evidence="4" type="ORF">C8E03_10115</name>
    <name evidence="5" type="ORF">CG710_001895</name>
</gene>
<dbReference type="GO" id="GO:0005524">
    <property type="term" value="F:ATP binding"/>
    <property type="evidence" value="ECO:0007669"/>
    <property type="project" value="UniProtKB-KW"/>
</dbReference>
<dbReference type="InterPro" id="IPR027417">
    <property type="entry name" value="P-loop_NTPase"/>
</dbReference>
<protein>
    <submittedName>
        <fullName evidence="5">ATP-binding cassette domain-containing protein</fullName>
    </submittedName>
    <submittedName>
        <fullName evidence="4">Putative ABC transport system ATP-binding protein</fullName>
    </submittedName>
</protein>
<keyword evidence="6" id="KW-1185">Reference proteome</keyword>
<dbReference type="EMBL" id="NOKA02000002">
    <property type="protein sequence ID" value="RDY32710.1"/>
    <property type="molecule type" value="Genomic_DNA"/>
</dbReference>
<accession>A0A255IJG4</accession>
<reference evidence="5" key="3">
    <citation type="submission" date="2018-07" db="EMBL/GenBank/DDBJ databases">
        <authorList>
            <person name="Quirk P.G."/>
            <person name="Krulwich T.A."/>
        </authorList>
    </citation>
    <scope>NUCLEOTIDE SEQUENCE</scope>
    <source>
        <strain evidence="5">CCRI-19302</strain>
    </source>
</reference>
<dbReference type="InterPro" id="IPR003593">
    <property type="entry name" value="AAA+_ATPase"/>
</dbReference>
<evidence type="ECO:0000256" key="1">
    <source>
        <dbReference type="ARBA" id="ARBA00022741"/>
    </source>
</evidence>
<dbReference type="Gene3D" id="3.40.50.300">
    <property type="entry name" value="P-loop containing nucleotide triphosphate hydrolases"/>
    <property type="match status" value="1"/>
</dbReference>
<dbReference type="SUPFAM" id="SSF52540">
    <property type="entry name" value="P-loop containing nucleoside triphosphate hydrolases"/>
    <property type="match status" value="1"/>
</dbReference>
<reference evidence="4 7" key="2">
    <citation type="submission" date="2018-05" db="EMBL/GenBank/DDBJ databases">
        <title>Genomic Encyclopedia of Type Strains, Phase IV (KMG-IV): sequencing the most valuable type-strain genomes for metagenomic binning, comparative biology and taxonomic classification.</title>
        <authorList>
            <person name="Goeker M."/>
        </authorList>
    </citation>
    <scope>NUCLEOTIDE SEQUENCE [LARGE SCALE GENOMIC DNA]</scope>
    <source>
        <strain evidence="4 7">DSM 28816</strain>
    </source>
</reference>
<dbReference type="Proteomes" id="UP000247523">
    <property type="component" value="Unassembled WGS sequence"/>
</dbReference>
<dbReference type="PANTHER" id="PTHR42798">
    <property type="entry name" value="LIPOPROTEIN-RELEASING SYSTEM ATP-BINDING PROTEIN LOLD"/>
    <property type="match status" value="1"/>
</dbReference>
<sequence>MIEGINITKKFDDNILFDKFNFIINEGDFVCFSGNSGSGKTTLLNMIGMIEPIDSGQLLIDGKEIQTNKHRLNYFRSVVGYLFQNFALVDNKTVEENLCLVRKSNRTNYSIEEALEKVGLKDKLKSKVYTLSGGEQQRVALARLFLKKCKIVLADEPTGSLDAKNAEIVMNIIKDMNKEGKTIVLVTHDEKIKNMTDRIIQL</sequence>
<evidence type="ECO:0000313" key="4">
    <source>
        <dbReference type="EMBL" id="PXV95387.1"/>
    </source>
</evidence>
<dbReference type="EMBL" id="QICS01000001">
    <property type="protein sequence ID" value="PXV95387.1"/>
    <property type="molecule type" value="Genomic_DNA"/>
</dbReference>
<dbReference type="PANTHER" id="PTHR42798:SF2">
    <property type="entry name" value="ABC TRANSPORTER ATP-BINDING PROTEIN MG467-RELATED"/>
    <property type="match status" value="1"/>
</dbReference>
<evidence type="ECO:0000313" key="6">
    <source>
        <dbReference type="Proteomes" id="UP000216411"/>
    </source>
</evidence>